<organism evidence="3 4">
    <name type="scientific">Vibrio ulleungensis</name>
    <dbReference type="NCBI Taxonomy" id="2807619"/>
    <lineage>
        <taxon>Bacteria</taxon>
        <taxon>Pseudomonadati</taxon>
        <taxon>Pseudomonadota</taxon>
        <taxon>Gammaproteobacteria</taxon>
        <taxon>Vibrionales</taxon>
        <taxon>Vibrionaceae</taxon>
        <taxon>Vibrio</taxon>
    </lineage>
</organism>
<dbReference type="NCBIfam" id="TIGR02713">
    <property type="entry name" value="allophanate_hyd"/>
    <property type="match status" value="1"/>
</dbReference>
<dbReference type="EC" id="3.5.1.54" evidence="3"/>
<feature type="domain" description="Allophanate hydrolase C-terminal" evidence="2">
    <location>
        <begin position="475"/>
        <end position="597"/>
    </location>
</feature>
<dbReference type="PANTHER" id="PTHR11895:SF169">
    <property type="entry name" value="GLUTAMYL-TRNA(GLN) AMIDOTRANSFERASE"/>
    <property type="match status" value="1"/>
</dbReference>
<gene>
    <name evidence="3" type="primary">atzF</name>
    <name evidence="3" type="ORF">JQC93_02945</name>
</gene>
<dbReference type="GO" id="GO:0004039">
    <property type="term" value="F:allophanate hydrolase activity"/>
    <property type="evidence" value="ECO:0007669"/>
    <property type="project" value="UniProtKB-EC"/>
</dbReference>
<evidence type="ECO:0000259" key="2">
    <source>
        <dbReference type="Pfam" id="PF21986"/>
    </source>
</evidence>
<dbReference type="Proteomes" id="UP000809621">
    <property type="component" value="Unassembled WGS sequence"/>
</dbReference>
<dbReference type="InterPro" id="IPR036928">
    <property type="entry name" value="AS_sf"/>
</dbReference>
<keyword evidence="4" id="KW-1185">Reference proteome</keyword>
<dbReference type="Gene3D" id="3.10.490.10">
    <property type="entry name" value="Gamma-glutamyl cyclotransferase-like"/>
    <property type="match status" value="1"/>
</dbReference>
<dbReference type="Pfam" id="PF21986">
    <property type="entry name" value="AH_C"/>
    <property type="match status" value="1"/>
</dbReference>
<dbReference type="Pfam" id="PF01425">
    <property type="entry name" value="Amidase"/>
    <property type="match status" value="1"/>
</dbReference>
<protein>
    <submittedName>
        <fullName evidence="3">Allophanate hydrolase</fullName>
        <ecNumber evidence="3">3.5.1.54</ecNumber>
    </submittedName>
</protein>
<dbReference type="Gene3D" id="1.20.58.1700">
    <property type="match status" value="1"/>
</dbReference>
<dbReference type="InterPro" id="IPR014085">
    <property type="entry name" value="Allophanate_hydrolase"/>
</dbReference>
<sequence>MNIELNKPTTSAEPTTIQSLVEAYRQGALEPKAFLKQKLDRIRSESSNAWLAVISDEQLDDYLARLSQRDASDLPLYGVPFAIKDNIDLEGLETTAGCDAYRYQPKESAFIVKVLIAAGAVPLGKTSLDQFATGLVGTRSPWGAVSNSFDPHYISGGSSSGSAVTVATEQVYFSLGTDTAGSGRVPAAFNNLYGLKPTKGVVSCSGVVPACRTLDCVTFFTKCSQDLALLYKVGAQYDSDDCYARPLEQSSQSQPHSFKGTRVGVLTEKHLQFFGDEEYKKLYAQAVARVESLGATVIPFDFEPFQNAANLLYQGPWVAERYAAIEEFYQQKGAECLEVIQTIVGGAKSLLASEAYKAMYQLQAYKVQCDRLMASVDVVLTPTAGTIYTIEDVEANPIELNSNLGYYTNFMNLLDYSALAMPAGFTQTGLPFGVTLFSHAFNDESLLSLAHHWEQIMNLPLGATGRSLPNAETMDLLVCGAHMKDLALNHQMIELGANLKQSTLTSSNYSLYCLAGGPPLRPGLVRNEENGQAIAVEVWRMPKNKVGALLAQIPHPLGLGTVELESGEWVKGFICESIGLVGAKEITHFGGWRKFLAQGA</sequence>
<dbReference type="NCBIfam" id="NF006043">
    <property type="entry name" value="PRK08186.1"/>
    <property type="match status" value="1"/>
</dbReference>
<comment type="caution">
    <text evidence="3">The sequence shown here is derived from an EMBL/GenBank/DDBJ whole genome shotgun (WGS) entry which is preliminary data.</text>
</comment>
<dbReference type="EMBL" id="JAFEUM010000001">
    <property type="protein sequence ID" value="MBM7035352.1"/>
    <property type="molecule type" value="Genomic_DNA"/>
</dbReference>
<dbReference type="InterPro" id="IPR023631">
    <property type="entry name" value="Amidase_dom"/>
</dbReference>
<feature type="domain" description="Amidase" evidence="1">
    <location>
        <begin position="38"/>
        <end position="447"/>
    </location>
</feature>
<evidence type="ECO:0000259" key="1">
    <source>
        <dbReference type="Pfam" id="PF01425"/>
    </source>
</evidence>
<dbReference type="Gene3D" id="3.90.1300.10">
    <property type="entry name" value="Amidase signature (AS) domain"/>
    <property type="match status" value="1"/>
</dbReference>
<dbReference type="RefSeq" id="WP_205156960.1">
    <property type="nucleotide sequence ID" value="NZ_JAFEUM010000001.1"/>
</dbReference>
<proteinExistence type="predicted"/>
<reference evidence="3 4" key="1">
    <citation type="submission" date="2021-02" db="EMBL/GenBank/DDBJ databases">
        <authorList>
            <person name="Park J.-S."/>
        </authorList>
    </citation>
    <scope>NUCLEOTIDE SEQUENCE [LARGE SCALE GENOMIC DNA]</scope>
    <source>
        <strain evidence="3 4">188UL20-2</strain>
    </source>
</reference>
<evidence type="ECO:0000313" key="4">
    <source>
        <dbReference type="Proteomes" id="UP000809621"/>
    </source>
</evidence>
<accession>A0ABS2HHP3</accession>
<keyword evidence="3" id="KW-0378">Hydrolase</keyword>
<name>A0ABS2HHP3_9VIBR</name>
<dbReference type="SUPFAM" id="SSF75304">
    <property type="entry name" value="Amidase signature (AS) enzymes"/>
    <property type="match status" value="1"/>
</dbReference>
<dbReference type="InterPro" id="IPR053844">
    <property type="entry name" value="AH_C"/>
</dbReference>
<evidence type="ECO:0000313" key="3">
    <source>
        <dbReference type="EMBL" id="MBM7035352.1"/>
    </source>
</evidence>
<dbReference type="InterPro" id="IPR000120">
    <property type="entry name" value="Amidase"/>
</dbReference>
<dbReference type="PANTHER" id="PTHR11895">
    <property type="entry name" value="TRANSAMIDASE"/>
    <property type="match status" value="1"/>
</dbReference>